<evidence type="ECO:0000313" key="8">
    <source>
        <dbReference type="Proteomes" id="UP001457282"/>
    </source>
</evidence>
<comment type="similarity">
    <text evidence="2 6">Belongs to the plant self-incompatibility (S1) protein family.</text>
</comment>
<evidence type="ECO:0000256" key="5">
    <source>
        <dbReference type="ARBA" id="ARBA00022729"/>
    </source>
</evidence>
<feature type="signal peptide" evidence="6">
    <location>
        <begin position="1"/>
        <end position="28"/>
    </location>
</feature>
<dbReference type="InterPro" id="IPR010264">
    <property type="entry name" value="Self-incomp_S1"/>
</dbReference>
<evidence type="ECO:0000256" key="4">
    <source>
        <dbReference type="ARBA" id="ARBA00022525"/>
    </source>
</evidence>
<evidence type="ECO:0000256" key="3">
    <source>
        <dbReference type="ARBA" id="ARBA00022471"/>
    </source>
</evidence>
<keyword evidence="4 6" id="KW-0964">Secreted</keyword>
<protein>
    <recommendedName>
        <fullName evidence="6">S-protein homolog</fullName>
    </recommendedName>
</protein>
<dbReference type="AlphaFoldDB" id="A0AAW1W2M6"/>
<dbReference type="Proteomes" id="UP001457282">
    <property type="component" value="Unassembled WGS sequence"/>
</dbReference>
<keyword evidence="5 6" id="KW-0732">Signal</keyword>
<keyword evidence="3 6" id="KW-0713">Self-incompatibility</keyword>
<dbReference type="GO" id="GO:0005576">
    <property type="term" value="C:extracellular region"/>
    <property type="evidence" value="ECO:0007669"/>
    <property type="project" value="UniProtKB-SubCell"/>
</dbReference>
<name>A0AAW1W2M6_RUBAR</name>
<evidence type="ECO:0000256" key="6">
    <source>
        <dbReference type="RuleBase" id="RU367044"/>
    </source>
</evidence>
<gene>
    <name evidence="7" type="ORF">M0R45_037502</name>
</gene>
<reference evidence="7 8" key="1">
    <citation type="journal article" date="2023" name="G3 (Bethesda)">
        <title>A chromosome-length genome assembly and annotation of blackberry (Rubus argutus, cv. 'Hillquist').</title>
        <authorList>
            <person name="Bruna T."/>
            <person name="Aryal R."/>
            <person name="Dudchenko O."/>
            <person name="Sargent D.J."/>
            <person name="Mead D."/>
            <person name="Buti M."/>
            <person name="Cavallini A."/>
            <person name="Hytonen T."/>
            <person name="Andres J."/>
            <person name="Pham M."/>
            <person name="Weisz D."/>
            <person name="Mascagni F."/>
            <person name="Usai G."/>
            <person name="Natali L."/>
            <person name="Bassil N."/>
            <person name="Fernandez G.E."/>
            <person name="Lomsadze A."/>
            <person name="Armour M."/>
            <person name="Olukolu B."/>
            <person name="Poorten T."/>
            <person name="Britton C."/>
            <person name="Davik J."/>
            <person name="Ashrafi H."/>
            <person name="Aiden E.L."/>
            <person name="Borodovsky M."/>
            <person name="Worthington M."/>
        </authorList>
    </citation>
    <scope>NUCLEOTIDE SEQUENCE [LARGE SCALE GENOMIC DNA]</scope>
    <source>
        <strain evidence="7">PI 553951</strain>
    </source>
</reference>
<accession>A0AAW1W2M6</accession>
<keyword evidence="8" id="KW-1185">Reference proteome</keyword>
<proteinExistence type="inferred from homology"/>
<comment type="caution">
    <text evidence="7">The sequence shown here is derived from an EMBL/GenBank/DDBJ whole genome shotgun (WGS) entry which is preliminary data.</text>
</comment>
<evidence type="ECO:0000256" key="2">
    <source>
        <dbReference type="ARBA" id="ARBA00005581"/>
    </source>
</evidence>
<sequence>MTSHFQRNVVPLALVLLVVLSATSTVSAGWGWPRHTVVKIRNLLKDDAVSLKLHCQSKDDDLGEHSLASRESYSFEFRTNIMKTTLFFCRFEFENRVQYFDIFRNSRDDCKSCFWDIVEEGPCLWGIDGVCYQWNKD</sequence>
<organism evidence="7 8">
    <name type="scientific">Rubus argutus</name>
    <name type="common">Southern blackberry</name>
    <dbReference type="NCBI Taxonomy" id="59490"/>
    <lineage>
        <taxon>Eukaryota</taxon>
        <taxon>Viridiplantae</taxon>
        <taxon>Streptophyta</taxon>
        <taxon>Embryophyta</taxon>
        <taxon>Tracheophyta</taxon>
        <taxon>Spermatophyta</taxon>
        <taxon>Magnoliopsida</taxon>
        <taxon>eudicotyledons</taxon>
        <taxon>Gunneridae</taxon>
        <taxon>Pentapetalae</taxon>
        <taxon>rosids</taxon>
        <taxon>fabids</taxon>
        <taxon>Rosales</taxon>
        <taxon>Rosaceae</taxon>
        <taxon>Rosoideae</taxon>
        <taxon>Rosoideae incertae sedis</taxon>
        <taxon>Rubus</taxon>
    </lineage>
</organism>
<comment type="subcellular location">
    <subcellularLocation>
        <location evidence="1 6">Secreted</location>
    </subcellularLocation>
</comment>
<dbReference type="Pfam" id="PF05938">
    <property type="entry name" value="Self-incomp_S1"/>
    <property type="match status" value="1"/>
</dbReference>
<feature type="chain" id="PRO_5043109445" description="S-protein homolog" evidence="6">
    <location>
        <begin position="29"/>
        <end position="137"/>
    </location>
</feature>
<dbReference type="PANTHER" id="PTHR31232">
    <property type="match status" value="1"/>
</dbReference>
<dbReference type="PANTHER" id="PTHR31232:SF43">
    <property type="entry name" value="S-PROTEIN HOMOLOG 29-RELATED"/>
    <property type="match status" value="1"/>
</dbReference>
<dbReference type="EMBL" id="JBEDUW010000007">
    <property type="protein sequence ID" value="KAK9913692.1"/>
    <property type="molecule type" value="Genomic_DNA"/>
</dbReference>
<dbReference type="GO" id="GO:0060320">
    <property type="term" value="P:rejection of self pollen"/>
    <property type="evidence" value="ECO:0007669"/>
    <property type="project" value="UniProtKB-KW"/>
</dbReference>
<evidence type="ECO:0000256" key="1">
    <source>
        <dbReference type="ARBA" id="ARBA00004613"/>
    </source>
</evidence>
<evidence type="ECO:0000313" key="7">
    <source>
        <dbReference type="EMBL" id="KAK9913692.1"/>
    </source>
</evidence>